<evidence type="ECO:0000313" key="3">
    <source>
        <dbReference type="Proteomes" id="UP001498398"/>
    </source>
</evidence>
<sequence>MNTPRYPAPRAVRYAKARDSESQPKKGLYGNVPRRPTEHDPREDSPCASQRRASPFPPLERRSPSPSPHSSRPSPNLFPSPAGHLPTPSLTPSNPNGRHVSAEIPRPGQTSQTRTDTPPAGPRYIMTDHSSPSKKKKKAKNTDIVTPRKPKSSIRSVSTPLPTPTCTPSSIERRKQILMYPDLSHSTIDRHRFSGDWMTEFNKKYPHNNEETKRLYWLLTKMHLDEKTLISGTGYEATCRGCGRKIQLGSEAAGDKKFMLKNYIDHANQACLTTDSKKSRRSGKD</sequence>
<reference evidence="2 3" key="1">
    <citation type="submission" date="2024-01" db="EMBL/GenBank/DDBJ databases">
        <title>A draft genome for the cacao thread blight pathogen Marasmiellus scandens.</title>
        <authorList>
            <person name="Baruah I.K."/>
            <person name="Leung J."/>
            <person name="Bukari Y."/>
            <person name="Amoako-Attah I."/>
            <person name="Meinhardt L.W."/>
            <person name="Bailey B.A."/>
            <person name="Cohen S.P."/>
        </authorList>
    </citation>
    <scope>NUCLEOTIDE SEQUENCE [LARGE SCALE GENOMIC DNA]</scope>
    <source>
        <strain evidence="2 3">GH-19</strain>
    </source>
</reference>
<gene>
    <name evidence="2" type="ORF">VKT23_012925</name>
</gene>
<evidence type="ECO:0000256" key="1">
    <source>
        <dbReference type="SAM" id="MobiDB-lite"/>
    </source>
</evidence>
<name>A0ABR1J5E6_9AGAR</name>
<feature type="region of interest" description="Disordered" evidence="1">
    <location>
        <begin position="1"/>
        <end position="169"/>
    </location>
</feature>
<feature type="compositionally biased region" description="Basic and acidic residues" evidence="1">
    <location>
        <begin position="35"/>
        <end position="45"/>
    </location>
</feature>
<evidence type="ECO:0000313" key="2">
    <source>
        <dbReference type="EMBL" id="KAK7450615.1"/>
    </source>
</evidence>
<organism evidence="2 3">
    <name type="scientific">Marasmiellus scandens</name>
    <dbReference type="NCBI Taxonomy" id="2682957"/>
    <lineage>
        <taxon>Eukaryota</taxon>
        <taxon>Fungi</taxon>
        <taxon>Dikarya</taxon>
        <taxon>Basidiomycota</taxon>
        <taxon>Agaricomycotina</taxon>
        <taxon>Agaricomycetes</taxon>
        <taxon>Agaricomycetidae</taxon>
        <taxon>Agaricales</taxon>
        <taxon>Marasmiineae</taxon>
        <taxon>Omphalotaceae</taxon>
        <taxon>Marasmiellus</taxon>
    </lineage>
</organism>
<accession>A0ABR1J5E6</accession>
<keyword evidence="3" id="KW-1185">Reference proteome</keyword>
<feature type="compositionally biased region" description="Low complexity" evidence="1">
    <location>
        <begin position="156"/>
        <end position="169"/>
    </location>
</feature>
<comment type="caution">
    <text evidence="2">The sequence shown here is derived from an EMBL/GenBank/DDBJ whole genome shotgun (WGS) entry which is preliminary data.</text>
</comment>
<protein>
    <submittedName>
        <fullName evidence="2">Uncharacterized protein</fullName>
    </submittedName>
</protein>
<dbReference type="Proteomes" id="UP001498398">
    <property type="component" value="Unassembled WGS sequence"/>
</dbReference>
<dbReference type="EMBL" id="JBANRG010000033">
    <property type="protein sequence ID" value="KAK7450615.1"/>
    <property type="molecule type" value="Genomic_DNA"/>
</dbReference>
<proteinExistence type="predicted"/>